<protein>
    <submittedName>
        <fullName evidence="2">Uncharacterized protein</fullName>
    </submittedName>
</protein>
<gene>
    <name evidence="2" type="ORF">OH76DRAFT_1406025</name>
</gene>
<evidence type="ECO:0000313" key="2">
    <source>
        <dbReference type="EMBL" id="RDX47432.1"/>
    </source>
</evidence>
<accession>A0A371D4L4</accession>
<evidence type="ECO:0000256" key="1">
    <source>
        <dbReference type="SAM" id="MobiDB-lite"/>
    </source>
</evidence>
<keyword evidence="3" id="KW-1185">Reference proteome</keyword>
<organism evidence="2 3">
    <name type="scientific">Lentinus brumalis</name>
    <dbReference type="NCBI Taxonomy" id="2498619"/>
    <lineage>
        <taxon>Eukaryota</taxon>
        <taxon>Fungi</taxon>
        <taxon>Dikarya</taxon>
        <taxon>Basidiomycota</taxon>
        <taxon>Agaricomycotina</taxon>
        <taxon>Agaricomycetes</taxon>
        <taxon>Polyporales</taxon>
        <taxon>Polyporaceae</taxon>
        <taxon>Lentinus</taxon>
    </lineage>
</organism>
<proteinExistence type="predicted"/>
<dbReference type="EMBL" id="KZ857419">
    <property type="protein sequence ID" value="RDX47432.1"/>
    <property type="molecule type" value="Genomic_DNA"/>
</dbReference>
<feature type="region of interest" description="Disordered" evidence="1">
    <location>
        <begin position="120"/>
        <end position="140"/>
    </location>
</feature>
<name>A0A371D4L4_9APHY</name>
<dbReference type="Proteomes" id="UP000256964">
    <property type="component" value="Unassembled WGS sequence"/>
</dbReference>
<evidence type="ECO:0000313" key="3">
    <source>
        <dbReference type="Proteomes" id="UP000256964"/>
    </source>
</evidence>
<reference evidence="2 3" key="1">
    <citation type="journal article" date="2018" name="Biotechnol. Biofuels">
        <title>Integrative visual omics of the white-rot fungus Polyporus brumalis exposes the biotechnological potential of its oxidative enzymes for delignifying raw plant biomass.</title>
        <authorList>
            <person name="Miyauchi S."/>
            <person name="Rancon A."/>
            <person name="Drula E."/>
            <person name="Hage H."/>
            <person name="Chaduli D."/>
            <person name="Favel A."/>
            <person name="Grisel S."/>
            <person name="Henrissat B."/>
            <person name="Herpoel-Gimbert I."/>
            <person name="Ruiz-Duenas F.J."/>
            <person name="Chevret D."/>
            <person name="Hainaut M."/>
            <person name="Lin J."/>
            <person name="Wang M."/>
            <person name="Pangilinan J."/>
            <person name="Lipzen A."/>
            <person name="Lesage-Meessen L."/>
            <person name="Navarro D."/>
            <person name="Riley R."/>
            <person name="Grigoriev I.V."/>
            <person name="Zhou S."/>
            <person name="Raouche S."/>
            <person name="Rosso M.N."/>
        </authorList>
    </citation>
    <scope>NUCLEOTIDE SEQUENCE [LARGE SCALE GENOMIC DNA]</scope>
    <source>
        <strain evidence="2 3">BRFM 1820</strain>
    </source>
</reference>
<dbReference type="AlphaFoldDB" id="A0A371D4L4"/>
<sequence>MHPRSICQSRPSTRPSILVNRPAEVDCYRLLHRPSGTARALPCNDAPTGVPLPSLCSPTTIPLTGFTCAPNARCIVPPAPPALSHAPTGVPLPSLCSPTTIPLTGFTCAPHARSLLASSLTQRAHRRNVPEGPHLASSAS</sequence>